<dbReference type="RefSeq" id="WP_194031819.1">
    <property type="nucleotide sequence ID" value="NZ_JADEWZ010000058.1"/>
</dbReference>
<accession>A0A8J7E1C8</accession>
<evidence type="ECO:0000313" key="1">
    <source>
        <dbReference type="EMBL" id="MBE9118726.1"/>
    </source>
</evidence>
<name>A0A8J7E1C8_9CYAN</name>
<gene>
    <name evidence="1" type="ORF">IQ249_22815</name>
</gene>
<dbReference type="PROSITE" id="PS51257">
    <property type="entry name" value="PROKAR_LIPOPROTEIN"/>
    <property type="match status" value="1"/>
</dbReference>
<sequence length="56" mass="5695">MFRGFLETLYAPSNVATSSCSAIAQSGGRDAGKGSGISAVPIGNLRVPRAEDASRP</sequence>
<organism evidence="1 2">
    <name type="scientific">Lusitaniella coriacea LEGE 07157</name>
    <dbReference type="NCBI Taxonomy" id="945747"/>
    <lineage>
        <taxon>Bacteria</taxon>
        <taxon>Bacillati</taxon>
        <taxon>Cyanobacteriota</taxon>
        <taxon>Cyanophyceae</taxon>
        <taxon>Spirulinales</taxon>
        <taxon>Lusitaniellaceae</taxon>
        <taxon>Lusitaniella</taxon>
    </lineage>
</organism>
<dbReference type="EMBL" id="JADEWZ010000058">
    <property type="protein sequence ID" value="MBE9118726.1"/>
    <property type="molecule type" value="Genomic_DNA"/>
</dbReference>
<proteinExistence type="predicted"/>
<protein>
    <submittedName>
        <fullName evidence="1">Uncharacterized protein</fullName>
    </submittedName>
</protein>
<dbReference type="AlphaFoldDB" id="A0A8J7E1C8"/>
<reference evidence="1" key="1">
    <citation type="submission" date="2020-10" db="EMBL/GenBank/DDBJ databases">
        <authorList>
            <person name="Castelo-Branco R."/>
            <person name="Eusebio N."/>
            <person name="Adriana R."/>
            <person name="Vieira A."/>
            <person name="Brugerolle De Fraissinette N."/>
            <person name="Rezende De Castro R."/>
            <person name="Schneider M.P."/>
            <person name="Vasconcelos V."/>
            <person name="Leao P.N."/>
        </authorList>
    </citation>
    <scope>NUCLEOTIDE SEQUENCE</scope>
    <source>
        <strain evidence="1">LEGE 07157</strain>
    </source>
</reference>
<dbReference type="Proteomes" id="UP000654482">
    <property type="component" value="Unassembled WGS sequence"/>
</dbReference>
<evidence type="ECO:0000313" key="2">
    <source>
        <dbReference type="Proteomes" id="UP000654482"/>
    </source>
</evidence>
<comment type="caution">
    <text evidence="1">The sequence shown here is derived from an EMBL/GenBank/DDBJ whole genome shotgun (WGS) entry which is preliminary data.</text>
</comment>
<keyword evidence="2" id="KW-1185">Reference proteome</keyword>